<dbReference type="EMBL" id="SMAF01000047">
    <property type="protein sequence ID" value="TCS91858.1"/>
    <property type="molecule type" value="Genomic_DNA"/>
</dbReference>
<comment type="caution">
    <text evidence="2">The sequence shown here is derived from an EMBL/GenBank/DDBJ whole genome shotgun (WGS) entry which is preliminary data.</text>
</comment>
<evidence type="ECO:0000256" key="1">
    <source>
        <dbReference type="SAM" id="SignalP"/>
    </source>
</evidence>
<feature type="signal peptide" evidence="1">
    <location>
        <begin position="1"/>
        <end position="25"/>
    </location>
</feature>
<dbReference type="Proteomes" id="UP000294599">
    <property type="component" value="Unassembled WGS sequence"/>
</dbReference>
<feature type="chain" id="PRO_5020599995" description="Streptogrisin C" evidence="1">
    <location>
        <begin position="26"/>
        <end position="497"/>
    </location>
</feature>
<dbReference type="InterPro" id="IPR035070">
    <property type="entry name" value="Streptogrisin_prodomain"/>
</dbReference>
<dbReference type="CDD" id="cd21112">
    <property type="entry name" value="alphaLP-like"/>
    <property type="match status" value="1"/>
</dbReference>
<evidence type="ECO:0008006" key="4">
    <source>
        <dbReference type="Google" id="ProtNLM"/>
    </source>
</evidence>
<dbReference type="Gene3D" id="3.30.300.50">
    <property type="match status" value="1"/>
</dbReference>
<reference evidence="2 3" key="1">
    <citation type="submission" date="2019-03" db="EMBL/GenBank/DDBJ databases">
        <title>Genomic Encyclopedia of Type Strains, Phase IV (KMG-IV): sequencing the most valuable type-strain genomes for metagenomic binning, comparative biology and taxonomic classification.</title>
        <authorList>
            <person name="Goeker M."/>
        </authorList>
    </citation>
    <scope>NUCLEOTIDE SEQUENCE [LARGE SCALE GENOMIC DNA]</scope>
    <source>
        <strain evidence="2 3">DSM 21944</strain>
    </source>
</reference>
<dbReference type="InterPro" id="IPR043504">
    <property type="entry name" value="Peptidase_S1_PA_chymotrypsin"/>
</dbReference>
<dbReference type="SUPFAM" id="SSF50494">
    <property type="entry name" value="Trypsin-like serine proteases"/>
    <property type="match status" value="1"/>
</dbReference>
<name>A0A4V2UUN6_9GAMM</name>
<evidence type="ECO:0000313" key="3">
    <source>
        <dbReference type="Proteomes" id="UP000294599"/>
    </source>
</evidence>
<proteinExistence type="predicted"/>
<accession>A0A4V2UUN6</accession>
<evidence type="ECO:0000313" key="2">
    <source>
        <dbReference type="EMBL" id="TCS91858.1"/>
    </source>
</evidence>
<keyword evidence="3" id="KW-1185">Reference proteome</keyword>
<protein>
    <recommendedName>
        <fullName evidence="4">Streptogrisin C</fullName>
    </recommendedName>
</protein>
<gene>
    <name evidence="2" type="ORF">EDC25_1471</name>
</gene>
<sequence>MRASSILSAALAVQLSAFGSGYVQANDTPRAIDSATINAVMKLYEIDQASAKQRLESEARAAVNDFRIREAGLAGYAGSWFDPDTNSLKVATSAQEEFSRIQLLGGHPVLVARSLASLEAQRGQVVSIIGKALTERTVLSSHVDYIGNRVAIGVSADDVGPVSELLRDYEDSVSIHAVTELPPFSSGPVRGADGTRNNTWETNYGGSWICSVGVSVNQGFLTAGHCTYGKNEFPSGEVIHTRSDVPLGVAQNSTFDLSGPTDSGNPRDAAWVQTGTGWVPTAEINGYSSGTLDVPGAWSGVLEASINSTVCRYGGTSGGPYCGQVNAKNVSQCFGSWGACDTVGALTKVINGCTEDGDSGGVHLSASTGQVQGINVGGAPDCSAHPAVSGDVYFQPVTIGLGLMGRTMLTQHGSSAPTLDGPYCEGMGYSHFFCSTGYSSQGDTSVSWSWSGGGTSGTTANGTCPSDTWVTVLVTASNEYGSTNVNRSYFCRSGPPL</sequence>
<keyword evidence="1" id="KW-0732">Signal</keyword>
<dbReference type="InterPro" id="IPR009003">
    <property type="entry name" value="Peptidase_S1_PA"/>
</dbReference>
<dbReference type="AlphaFoldDB" id="A0A4V2UUN6"/>
<organism evidence="2 3">
    <name type="scientific">Pseudofulvimonas gallinarii</name>
    <dbReference type="NCBI Taxonomy" id="634155"/>
    <lineage>
        <taxon>Bacteria</taxon>
        <taxon>Pseudomonadati</taxon>
        <taxon>Pseudomonadota</taxon>
        <taxon>Gammaproteobacteria</taxon>
        <taxon>Lysobacterales</taxon>
        <taxon>Rhodanobacteraceae</taxon>
        <taxon>Pseudofulvimonas</taxon>
    </lineage>
</organism>
<dbReference type="Gene3D" id="2.40.10.10">
    <property type="entry name" value="Trypsin-like serine proteases"/>
    <property type="match status" value="2"/>
</dbReference>